<evidence type="ECO:0000313" key="2">
    <source>
        <dbReference type="Proteomes" id="UP000054047"/>
    </source>
</evidence>
<protein>
    <submittedName>
        <fullName evidence="1">Uncharacterized protein</fullName>
    </submittedName>
</protein>
<name>A0A0C2FFS7_9BILA</name>
<evidence type="ECO:0000313" key="1">
    <source>
        <dbReference type="EMBL" id="KIH45519.1"/>
    </source>
</evidence>
<gene>
    <name evidence="1" type="ORF">ANCDUO_24440</name>
</gene>
<dbReference type="AlphaFoldDB" id="A0A0C2FFS7"/>
<sequence length="80" mass="9224">DSVAQSPWTRVSRFMATTQTIIEFAEGRAPRPTDKDNYRLSLIQSRLAVSFPCIMLQHGSGWNHFGIPRHARYHHKKIGF</sequence>
<feature type="non-terminal residue" evidence="1">
    <location>
        <position position="1"/>
    </location>
</feature>
<accession>A0A0C2FFS7</accession>
<dbReference type="EMBL" id="KN772226">
    <property type="protein sequence ID" value="KIH45519.1"/>
    <property type="molecule type" value="Genomic_DNA"/>
</dbReference>
<dbReference type="Proteomes" id="UP000054047">
    <property type="component" value="Unassembled WGS sequence"/>
</dbReference>
<keyword evidence="2" id="KW-1185">Reference proteome</keyword>
<reference evidence="1 2" key="1">
    <citation type="submission" date="2013-12" db="EMBL/GenBank/DDBJ databases">
        <title>Draft genome of the parsitic nematode Ancylostoma duodenale.</title>
        <authorList>
            <person name="Mitreva M."/>
        </authorList>
    </citation>
    <scope>NUCLEOTIDE SEQUENCE [LARGE SCALE GENOMIC DNA]</scope>
    <source>
        <strain evidence="1 2">Zhejiang</strain>
    </source>
</reference>
<organism evidence="1 2">
    <name type="scientific">Ancylostoma duodenale</name>
    <dbReference type="NCBI Taxonomy" id="51022"/>
    <lineage>
        <taxon>Eukaryota</taxon>
        <taxon>Metazoa</taxon>
        <taxon>Ecdysozoa</taxon>
        <taxon>Nematoda</taxon>
        <taxon>Chromadorea</taxon>
        <taxon>Rhabditida</taxon>
        <taxon>Rhabditina</taxon>
        <taxon>Rhabditomorpha</taxon>
        <taxon>Strongyloidea</taxon>
        <taxon>Ancylostomatidae</taxon>
        <taxon>Ancylostomatinae</taxon>
        <taxon>Ancylostoma</taxon>
    </lineage>
</organism>
<proteinExistence type="predicted"/>